<dbReference type="Proteomes" id="UP001140513">
    <property type="component" value="Unassembled WGS sequence"/>
</dbReference>
<keyword evidence="3" id="KW-1185">Reference proteome</keyword>
<reference evidence="2" key="1">
    <citation type="submission" date="2022-10" db="EMBL/GenBank/DDBJ databases">
        <title>Tapping the CABI collections for fungal endophytes: first genome assemblies for Collariella, Neodidymelliopsis, Ascochyta clinopodiicola, Didymella pomorum, Didymosphaeria variabile, Neocosmospora piperis and Neocucurbitaria cava.</title>
        <authorList>
            <person name="Hill R."/>
        </authorList>
    </citation>
    <scope>NUCLEOTIDE SEQUENCE</scope>
    <source>
        <strain evidence="2">IMI 356815</strain>
    </source>
</reference>
<accession>A0A9W9CD61</accession>
<dbReference type="InterPro" id="IPR012677">
    <property type="entry name" value="Nucleotide-bd_a/b_plait_sf"/>
</dbReference>
<evidence type="ECO:0000313" key="3">
    <source>
        <dbReference type="Proteomes" id="UP001140513"/>
    </source>
</evidence>
<name>A0A9W9CD61_9PLEO</name>
<dbReference type="GeneID" id="80907895"/>
<gene>
    <name evidence="2" type="ORF">N0V89_004365</name>
</gene>
<dbReference type="OrthoDB" id="8033832at2759"/>
<feature type="region of interest" description="Disordered" evidence="1">
    <location>
        <begin position="276"/>
        <end position="295"/>
    </location>
</feature>
<feature type="compositionally biased region" description="Basic and acidic residues" evidence="1">
    <location>
        <begin position="30"/>
        <end position="42"/>
    </location>
</feature>
<comment type="caution">
    <text evidence="2">The sequence shown here is derived from an EMBL/GenBank/DDBJ whole genome shotgun (WGS) entry which is preliminary data.</text>
</comment>
<proteinExistence type="predicted"/>
<organism evidence="2 3">
    <name type="scientific">Didymosphaeria variabile</name>
    <dbReference type="NCBI Taxonomy" id="1932322"/>
    <lineage>
        <taxon>Eukaryota</taxon>
        <taxon>Fungi</taxon>
        <taxon>Dikarya</taxon>
        <taxon>Ascomycota</taxon>
        <taxon>Pezizomycotina</taxon>
        <taxon>Dothideomycetes</taxon>
        <taxon>Pleosporomycetidae</taxon>
        <taxon>Pleosporales</taxon>
        <taxon>Massarineae</taxon>
        <taxon>Didymosphaeriaceae</taxon>
        <taxon>Didymosphaeria</taxon>
    </lineage>
</organism>
<feature type="region of interest" description="Disordered" evidence="1">
    <location>
        <begin position="1"/>
        <end position="66"/>
    </location>
</feature>
<dbReference type="AlphaFoldDB" id="A0A9W9CD61"/>
<feature type="compositionally biased region" description="Low complexity" evidence="1">
    <location>
        <begin position="276"/>
        <end position="288"/>
    </location>
</feature>
<feature type="compositionally biased region" description="Basic and acidic residues" evidence="1">
    <location>
        <begin position="7"/>
        <end position="17"/>
    </location>
</feature>
<dbReference type="RefSeq" id="XP_056073459.1">
    <property type="nucleotide sequence ID" value="XM_056213151.1"/>
</dbReference>
<evidence type="ECO:0000313" key="2">
    <source>
        <dbReference type="EMBL" id="KAJ4356333.1"/>
    </source>
</evidence>
<feature type="compositionally biased region" description="Polar residues" evidence="1">
    <location>
        <begin position="53"/>
        <end position="63"/>
    </location>
</feature>
<sequence length="434" mass="47536">MQVHAVPDSERAFDSTGRRLPWGFDFPDSENSKRRIPEERGPFGKARKRGVSRSKTPNISNAQDLAKQENLKHIDDIFAQYKADDKQKSLRKSSASQLPVSASAPNLFEAGGLSSSFQAGASTNGVKIPKEAILYGFGEGQQWAAISKFEDISNGKIYEEYERQPQDPKFGLSFVPPRELQKSKLSASQIGKINEYVGGDHWVKVTFDSAEAADRAIHWSPHTIWGYEVYAEEYRGVGPKDGDRPIPAGSLSLTASPATISSGTVHGGASQFSATASSATATSCAPARRTSRPRLGEWDPSFDFDVIPAQTSQALAPTSQDQSLAHITSAQHRHSGTSTLRLKSNSNLKVKLGEFKEGKVFLPTRPKWQETLGQFPVIGWFVGSGNGLIGDQVPRNADGKFDHTNASLYWQLWYAIDSCTGTDFCGVKEIEYDE</sequence>
<dbReference type="EMBL" id="JAPEUX010000003">
    <property type="protein sequence ID" value="KAJ4356333.1"/>
    <property type="molecule type" value="Genomic_DNA"/>
</dbReference>
<evidence type="ECO:0000256" key="1">
    <source>
        <dbReference type="SAM" id="MobiDB-lite"/>
    </source>
</evidence>
<protein>
    <submittedName>
        <fullName evidence="2">Uncharacterized protein</fullName>
    </submittedName>
</protein>
<dbReference type="Gene3D" id="3.30.70.330">
    <property type="match status" value="1"/>
</dbReference>